<accession>A0ABS3YRX8</accession>
<dbReference type="InterPro" id="IPR051156">
    <property type="entry name" value="Mito/Outer_Membr_Metalloprot"/>
</dbReference>
<dbReference type="PANTHER" id="PTHR22726:SF1">
    <property type="entry name" value="METALLOENDOPEPTIDASE OMA1, MITOCHONDRIAL"/>
    <property type="match status" value="1"/>
</dbReference>
<evidence type="ECO:0000313" key="10">
    <source>
        <dbReference type="Proteomes" id="UP000677244"/>
    </source>
</evidence>
<feature type="chain" id="PRO_5045953221" evidence="7">
    <location>
        <begin position="22"/>
        <end position="483"/>
    </location>
</feature>
<keyword evidence="4 9" id="KW-0378">Hydrolase</keyword>
<protein>
    <submittedName>
        <fullName evidence="9">M48 family metalloprotease</fullName>
        <ecNumber evidence="9">3.4.24.-</ecNumber>
    </submittedName>
</protein>
<feature type="domain" description="Peptidase M48" evidence="8">
    <location>
        <begin position="97"/>
        <end position="312"/>
    </location>
</feature>
<proteinExistence type="predicted"/>
<evidence type="ECO:0000256" key="1">
    <source>
        <dbReference type="ARBA" id="ARBA00001947"/>
    </source>
</evidence>
<dbReference type="PANTHER" id="PTHR22726">
    <property type="entry name" value="METALLOENDOPEPTIDASE OMA1"/>
    <property type="match status" value="1"/>
</dbReference>
<keyword evidence="10" id="KW-1185">Reference proteome</keyword>
<keyword evidence="7" id="KW-0732">Signal</keyword>
<dbReference type="GO" id="GO:0008237">
    <property type="term" value="F:metallopeptidase activity"/>
    <property type="evidence" value="ECO:0007669"/>
    <property type="project" value="UniProtKB-KW"/>
</dbReference>
<name>A0ABS3YRX8_9BACT</name>
<dbReference type="RefSeq" id="WP_209138687.1">
    <property type="nucleotide sequence ID" value="NZ_JAGHKO010000001.1"/>
</dbReference>
<keyword evidence="3" id="KW-0479">Metal-binding</keyword>
<comment type="cofactor">
    <cofactor evidence="1">
        <name>Zn(2+)</name>
        <dbReference type="ChEBI" id="CHEBI:29105"/>
    </cofactor>
</comment>
<dbReference type="Gene3D" id="3.30.2010.10">
    <property type="entry name" value="Metalloproteases ('zincins'), catalytic domain"/>
    <property type="match status" value="1"/>
</dbReference>
<dbReference type="EC" id="3.4.24.-" evidence="9"/>
<evidence type="ECO:0000256" key="3">
    <source>
        <dbReference type="ARBA" id="ARBA00022723"/>
    </source>
</evidence>
<gene>
    <name evidence="9" type="ORF">J7I42_10270</name>
</gene>
<sequence length="483" mass="56022">MPCFKPLKTVLLALISLPAISQTQSLYNFQDLSHVYYKKLKDSLSKAWECPALYKEKKTQKKYKEIWDDRTGFLTSAIDGNNFIHDGEVYNYIDGIITQLVQANKQSIPEKPLLLIDRSSSVNAYAVGKNVIVVNLGIIAYSQSREELSLVIAHELSHNIMSHPDNAMKQRAEWLTSEEYEKNLNAVLDSKYERLSRLRKVLENYSFSRSKHQRYHESDADSMAIILLKKSNIPFNAQFFLRLDSSDIIYQQHLKTPVKNYFTTYTLSFEDSWTKKRSKGLSTRSYNFTDTSGVEDSLKTHPDCVERYNKTRSLTTSNATYTSIPANIHSKAQKMLIWNMYSNMSLTPCLFRILLEKDKGNTDEWYDFMLYNIITGLYYSDREMHRFNAIGVVQKEYISKDYYELQTLLEQIPREQLEQYCKTLQAAGFWKNMPASEKAMKNLMSTLALDPDNSDKNKARAAKEFTSGNENSMYCEFAQMFSK</sequence>
<dbReference type="EMBL" id="JAGHKO010000001">
    <property type="protein sequence ID" value="MBO9200648.1"/>
    <property type="molecule type" value="Genomic_DNA"/>
</dbReference>
<dbReference type="Proteomes" id="UP000677244">
    <property type="component" value="Unassembled WGS sequence"/>
</dbReference>
<comment type="caution">
    <text evidence="9">The sequence shown here is derived from an EMBL/GenBank/DDBJ whole genome shotgun (WGS) entry which is preliminary data.</text>
</comment>
<dbReference type="Pfam" id="PF01435">
    <property type="entry name" value="Peptidase_M48"/>
    <property type="match status" value="1"/>
</dbReference>
<evidence type="ECO:0000313" key="9">
    <source>
        <dbReference type="EMBL" id="MBO9200648.1"/>
    </source>
</evidence>
<evidence type="ECO:0000256" key="7">
    <source>
        <dbReference type="SAM" id="SignalP"/>
    </source>
</evidence>
<keyword evidence="6 9" id="KW-0482">Metalloprotease</keyword>
<evidence type="ECO:0000256" key="6">
    <source>
        <dbReference type="ARBA" id="ARBA00023049"/>
    </source>
</evidence>
<evidence type="ECO:0000256" key="4">
    <source>
        <dbReference type="ARBA" id="ARBA00022801"/>
    </source>
</evidence>
<evidence type="ECO:0000256" key="2">
    <source>
        <dbReference type="ARBA" id="ARBA00022670"/>
    </source>
</evidence>
<reference evidence="9 10" key="1">
    <citation type="submission" date="2021-03" db="EMBL/GenBank/DDBJ databases">
        <title>Assistant Professor.</title>
        <authorList>
            <person name="Huq M.A."/>
        </authorList>
    </citation>
    <scope>NUCLEOTIDE SEQUENCE [LARGE SCALE GENOMIC DNA]</scope>
    <source>
        <strain evidence="9 10">MAH-29</strain>
    </source>
</reference>
<keyword evidence="2" id="KW-0645">Protease</keyword>
<keyword evidence="5" id="KW-0862">Zinc</keyword>
<feature type="signal peptide" evidence="7">
    <location>
        <begin position="1"/>
        <end position="21"/>
    </location>
</feature>
<evidence type="ECO:0000259" key="8">
    <source>
        <dbReference type="Pfam" id="PF01435"/>
    </source>
</evidence>
<dbReference type="InterPro" id="IPR001915">
    <property type="entry name" value="Peptidase_M48"/>
</dbReference>
<evidence type="ECO:0000256" key="5">
    <source>
        <dbReference type="ARBA" id="ARBA00022833"/>
    </source>
</evidence>
<organism evidence="9 10">
    <name type="scientific">Niastella soli</name>
    <dbReference type="NCBI Taxonomy" id="2821487"/>
    <lineage>
        <taxon>Bacteria</taxon>
        <taxon>Pseudomonadati</taxon>
        <taxon>Bacteroidota</taxon>
        <taxon>Chitinophagia</taxon>
        <taxon>Chitinophagales</taxon>
        <taxon>Chitinophagaceae</taxon>
        <taxon>Niastella</taxon>
    </lineage>
</organism>